<dbReference type="AlphaFoldDB" id="I0WE05"/>
<evidence type="ECO:0000313" key="3">
    <source>
        <dbReference type="Proteomes" id="UP000005938"/>
    </source>
</evidence>
<accession>I0WE05</accession>
<dbReference type="PANTHER" id="PTHR12121:SF36">
    <property type="entry name" value="ENDONUCLEASE_EXONUCLEASE_PHOSPHATASE DOMAIN-CONTAINING PROTEIN"/>
    <property type="match status" value="1"/>
</dbReference>
<dbReference type="InterPro" id="IPR036691">
    <property type="entry name" value="Endo/exonu/phosph_ase_sf"/>
</dbReference>
<proteinExistence type="predicted"/>
<sequence length="286" mass="33317">MLSYIKFNMKYTILLSLFFLTINSTFSQEIKVLSYNIRYDNQDDGLDSWTASKRNQKVASLLNELNADVIGIQEALHHQLTYLNNQLIQYKWIGVGRDDGKIEGEHAPIFYNHKKLKLKKWGYFWLSETPNKPSKGWDANCCNRIATWAIFKVKNRQFFFINTHFDHQGTRAQYESAQLILEKSQRFSKDLPIILTGDLNVSPSSSAIQTLKSKLKDSHSTALQLIGPNGTYNAFKHSMVPTDEKRIDYIFHSYSWKTIEFKTLDIKYQNRYPSDHFPILATLKLE</sequence>
<name>I0WE05_9FLAO</name>
<dbReference type="CDD" id="cd09083">
    <property type="entry name" value="EEP-1"/>
    <property type="match status" value="1"/>
</dbReference>
<dbReference type="SUPFAM" id="SSF56219">
    <property type="entry name" value="DNase I-like"/>
    <property type="match status" value="1"/>
</dbReference>
<dbReference type="InterPro" id="IPR005135">
    <property type="entry name" value="Endo/exonuclease/phosphatase"/>
</dbReference>
<dbReference type="GO" id="GO:0000175">
    <property type="term" value="F:3'-5'-RNA exonuclease activity"/>
    <property type="evidence" value="ECO:0007669"/>
    <property type="project" value="TreeGrafter"/>
</dbReference>
<evidence type="ECO:0000259" key="1">
    <source>
        <dbReference type="Pfam" id="PF03372"/>
    </source>
</evidence>
<dbReference type="EMBL" id="AJJU01000010">
    <property type="protein sequence ID" value="EID74621.1"/>
    <property type="molecule type" value="Genomic_DNA"/>
</dbReference>
<evidence type="ECO:0000313" key="2">
    <source>
        <dbReference type="EMBL" id="EID74621.1"/>
    </source>
</evidence>
<dbReference type="STRING" id="946077.W5A_08822"/>
<dbReference type="Gene3D" id="3.60.10.10">
    <property type="entry name" value="Endonuclease/exonuclease/phosphatase"/>
    <property type="match status" value="1"/>
</dbReference>
<dbReference type="Pfam" id="PF03372">
    <property type="entry name" value="Exo_endo_phos"/>
    <property type="match status" value="1"/>
</dbReference>
<reference evidence="2 3" key="1">
    <citation type="journal article" date="2012" name="J. Bacteriol.">
        <title>Genome Sequence of the Halotolerant Bacterium Imtechella halotolerans K1T.</title>
        <authorList>
            <person name="Kumar S."/>
            <person name="Vikram S."/>
            <person name="Subramanian S."/>
            <person name="Raghava G.P."/>
            <person name="Pinnaka A.K."/>
        </authorList>
    </citation>
    <scope>NUCLEOTIDE SEQUENCE [LARGE SCALE GENOMIC DNA]</scope>
    <source>
        <strain evidence="2 3">K1</strain>
    </source>
</reference>
<organism evidence="2 3">
    <name type="scientific">Imtechella halotolerans K1</name>
    <dbReference type="NCBI Taxonomy" id="946077"/>
    <lineage>
        <taxon>Bacteria</taxon>
        <taxon>Pseudomonadati</taxon>
        <taxon>Bacteroidota</taxon>
        <taxon>Flavobacteriia</taxon>
        <taxon>Flavobacteriales</taxon>
        <taxon>Flavobacteriaceae</taxon>
        <taxon>Imtechella</taxon>
    </lineage>
</organism>
<keyword evidence="3" id="KW-1185">Reference proteome</keyword>
<gene>
    <name evidence="2" type="ORF">W5A_08822</name>
</gene>
<dbReference type="eggNOG" id="COG3568">
    <property type="taxonomic scope" value="Bacteria"/>
</dbReference>
<dbReference type="InterPro" id="IPR050410">
    <property type="entry name" value="CCR4/nocturin_mRNA_transcr"/>
</dbReference>
<protein>
    <recommendedName>
        <fullName evidence="1">Endonuclease/exonuclease/phosphatase domain-containing protein</fullName>
    </recommendedName>
</protein>
<feature type="domain" description="Endonuclease/exonuclease/phosphatase" evidence="1">
    <location>
        <begin position="33"/>
        <end position="276"/>
    </location>
</feature>
<dbReference type="Proteomes" id="UP000005938">
    <property type="component" value="Unassembled WGS sequence"/>
</dbReference>
<comment type="caution">
    <text evidence="2">The sequence shown here is derived from an EMBL/GenBank/DDBJ whole genome shotgun (WGS) entry which is preliminary data.</text>
</comment>
<dbReference type="PANTHER" id="PTHR12121">
    <property type="entry name" value="CARBON CATABOLITE REPRESSOR PROTEIN 4"/>
    <property type="match status" value="1"/>
</dbReference>